<evidence type="ECO:0000313" key="4">
    <source>
        <dbReference type="EMBL" id="SHK83203.1"/>
    </source>
</evidence>
<name>A0A1M6VNX7_9FLAO</name>
<dbReference type="GO" id="GO:0006302">
    <property type="term" value="P:double-strand break repair"/>
    <property type="evidence" value="ECO:0007669"/>
    <property type="project" value="InterPro"/>
</dbReference>
<dbReference type="Proteomes" id="UP000093508">
    <property type="component" value="Unassembled WGS sequence"/>
</dbReference>
<protein>
    <recommendedName>
        <fullName evidence="2">Rad50/SbcC-type AAA domain-containing protein</fullName>
    </recommendedName>
</protein>
<feature type="coiled-coil region" evidence="1">
    <location>
        <begin position="496"/>
        <end position="523"/>
    </location>
</feature>
<dbReference type="Pfam" id="PF13476">
    <property type="entry name" value="AAA_23"/>
    <property type="match status" value="1"/>
</dbReference>
<dbReference type="AlphaFoldDB" id="A0A1M6VNX7"/>
<dbReference type="InterPro" id="IPR038729">
    <property type="entry name" value="Rad50/SbcC_AAA"/>
</dbReference>
<dbReference type="Gene3D" id="3.40.50.300">
    <property type="entry name" value="P-loop containing nucleotide triphosphate hydrolases"/>
    <property type="match status" value="2"/>
</dbReference>
<evidence type="ECO:0000313" key="3">
    <source>
        <dbReference type="EMBL" id="OCA80582.1"/>
    </source>
</evidence>
<dbReference type="OrthoDB" id="7029750at2"/>
<dbReference type="EMBL" id="MAYF01000001">
    <property type="protein sequence ID" value="OCA80582.1"/>
    <property type="molecule type" value="Genomic_DNA"/>
</dbReference>
<proteinExistence type="predicted"/>
<dbReference type="SUPFAM" id="SSF52540">
    <property type="entry name" value="P-loop containing nucleoside triphosphate hydrolases"/>
    <property type="match status" value="1"/>
</dbReference>
<dbReference type="STRING" id="1423959.SAMN05444407_101298"/>
<dbReference type="InterPro" id="IPR027417">
    <property type="entry name" value="P-loop_NTPase"/>
</dbReference>
<reference evidence="4 6" key="2">
    <citation type="submission" date="2016-11" db="EMBL/GenBank/DDBJ databases">
        <authorList>
            <person name="Jaros S."/>
            <person name="Januszkiewicz K."/>
            <person name="Wedrychowicz H."/>
        </authorList>
    </citation>
    <scope>NUCLEOTIDE SEQUENCE [LARGE SCALE GENOMIC DNA]</scope>
    <source>
        <strain evidence="4 6">DSM 27621</strain>
    </source>
</reference>
<dbReference type="EMBL" id="FRBM01000001">
    <property type="protein sequence ID" value="SHK83203.1"/>
    <property type="molecule type" value="Genomic_DNA"/>
</dbReference>
<feature type="domain" description="Rad50/SbcC-type AAA" evidence="2">
    <location>
        <begin position="6"/>
        <end position="249"/>
    </location>
</feature>
<dbReference type="GO" id="GO:0016887">
    <property type="term" value="F:ATP hydrolysis activity"/>
    <property type="evidence" value="ECO:0007669"/>
    <property type="project" value="InterPro"/>
</dbReference>
<accession>A0A1M6VNX7</accession>
<evidence type="ECO:0000256" key="1">
    <source>
        <dbReference type="SAM" id="Coils"/>
    </source>
</evidence>
<reference evidence="3 5" key="1">
    <citation type="submission" date="2016-07" db="EMBL/GenBank/DDBJ databases">
        <authorList>
            <person name="Jeong J.-J."/>
            <person name="Kim D.W."/>
            <person name="Sang M.K."/>
            <person name="Choi I.-G."/>
            <person name="Kim K.D."/>
        </authorList>
    </citation>
    <scope>NUCLEOTIDE SEQUENCE [LARGE SCALE GENOMIC DNA]</scope>
    <source>
        <strain evidence="3 5">C-26</strain>
    </source>
</reference>
<keyword evidence="5" id="KW-1185">Reference proteome</keyword>
<keyword evidence="1" id="KW-0175">Coiled coil</keyword>
<evidence type="ECO:0000313" key="6">
    <source>
        <dbReference type="Proteomes" id="UP000184069"/>
    </source>
</evidence>
<evidence type="ECO:0000313" key="5">
    <source>
        <dbReference type="Proteomes" id="UP000093508"/>
    </source>
</evidence>
<sequence>MIIKEVLIENYLCYYGIKKFNLSNGLNIILGENGEGKTKFFEALQWLTVTQRLDDDSNLDLLVSKKAFHELESGSTFNVRVEITVDQFGQQKILSKKFTVSKDENNNCQISNFSITGIEESTNGERFKVDGYTLLENILPSQILKYIMFKGEDELNIFVNEDSLTGLVNLFSDARHYEKYESRGEYLKVTANKAVDQATKNNTKNQEEYSKIEKDISEEIRKKTRTLTLLEEANNTIDKTKNNIKDAERYVSNAKALDIVNRRIRKLTEEISTAESRISENYTTSLLDEKWILVHFESIHREFSEKINNFSKEKRKLQSEFILEQGIKEGERRANINLMKNLVPLPIGTPSKAIMEEMIRDKFCKVCNRPAEKGSDALKFMTDRLHEYLESQEKVTNSEPESLFKFNYINKLVNTSNSHEDNLLNIRNIPKEIEDLFEFNQSRKDEIGDLKEKLAQEISERSKIIGSSVIGSEELDVVLKNYNTWQEDLISENQNTTDYLADLEKINNKLELLEKRKDEIDLTNANKFLINTRNILRNIDTILKETKRNKFDQFINLLQEKSNSIFSKINVDSFTGIIDFKLNRTSKGTKVKVELQEEDGNIFYSPNQSLLTSMHISILLAISELTYETRNESYPLVFDAPTSSFGENKMTEFLNLIYERESQTIILIKDYIGKDENRNLYIKEEFDNVKRKKAFWLKLERPFDERNLKTINTEKIEL</sequence>
<dbReference type="Proteomes" id="UP000184069">
    <property type="component" value="Unassembled WGS sequence"/>
</dbReference>
<dbReference type="RefSeq" id="WP_066690423.1">
    <property type="nucleotide sequence ID" value="NZ_FRBM01000001.1"/>
</dbReference>
<feature type="coiled-coil region" evidence="1">
    <location>
        <begin position="195"/>
        <end position="320"/>
    </location>
</feature>
<organism evidence="4 6">
    <name type="scientific">Chryseobacterium contaminans</name>
    <dbReference type="NCBI Taxonomy" id="1423959"/>
    <lineage>
        <taxon>Bacteria</taxon>
        <taxon>Pseudomonadati</taxon>
        <taxon>Bacteroidota</taxon>
        <taxon>Flavobacteriia</taxon>
        <taxon>Flavobacteriales</taxon>
        <taxon>Weeksellaceae</taxon>
        <taxon>Chryseobacterium group</taxon>
        <taxon>Chryseobacterium</taxon>
    </lineage>
</organism>
<gene>
    <name evidence="3" type="ORF">BBH99_00320</name>
    <name evidence="4" type="ORF">SAMN05444407_101298</name>
</gene>
<evidence type="ECO:0000259" key="2">
    <source>
        <dbReference type="Pfam" id="PF13476"/>
    </source>
</evidence>